<feature type="transmembrane region" description="Helical" evidence="1">
    <location>
        <begin position="177"/>
        <end position="201"/>
    </location>
</feature>
<keyword evidence="1" id="KW-1133">Transmembrane helix</keyword>
<reference evidence="3" key="1">
    <citation type="journal article" date="2019" name="Int. J. Syst. Evol. Microbiol.">
        <title>The Global Catalogue of Microorganisms (GCM) 10K type strain sequencing project: providing services to taxonomists for standard genome sequencing and annotation.</title>
        <authorList>
            <consortium name="The Broad Institute Genomics Platform"/>
            <consortium name="The Broad Institute Genome Sequencing Center for Infectious Disease"/>
            <person name="Wu L."/>
            <person name="Ma J."/>
        </authorList>
    </citation>
    <scope>NUCLEOTIDE SEQUENCE [LARGE SCALE GENOMIC DNA]</scope>
    <source>
        <strain evidence="3">NBRC 113072</strain>
    </source>
</reference>
<proteinExistence type="predicted"/>
<feature type="transmembrane region" description="Helical" evidence="1">
    <location>
        <begin position="149"/>
        <end position="170"/>
    </location>
</feature>
<feature type="transmembrane region" description="Helical" evidence="1">
    <location>
        <begin position="221"/>
        <end position="244"/>
    </location>
</feature>
<feature type="transmembrane region" description="Helical" evidence="1">
    <location>
        <begin position="106"/>
        <end position="137"/>
    </location>
</feature>
<dbReference type="EMBL" id="BSUO01000001">
    <property type="protein sequence ID" value="GMA41893.1"/>
    <property type="molecule type" value="Genomic_DNA"/>
</dbReference>
<keyword evidence="1" id="KW-0472">Membrane</keyword>
<comment type="caution">
    <text evidence="2">The sequence shown here is derived from an EMBL/GenBank/DDBJ whole genome shotgun (WGS) entry which is preliminary data.</text>
</comment>
<evidence type="ECO:0000313" key="2">
    <source>
        <dbReference type="EMBL" id="GMA41893.1"/>
    </source>
</evidence>
<evidence type="ECO:0000256" key="1">
    <source>
        <dbReference type="SAM" id="Phobius"/>
    </source>
</evidence>
<organism evidence="2 3">
    <name type="scientific">Mobilicoccus caccae</name>
    <dbReference type="NCBI Taxonomy" id="1859295"/>
    <lineage>
        <taxon>Bacteria</taxon>
        <taxon>Bacillati</taxon>
        <taxon>Actinomycetota</taxon>
        <taxon>Actinomycetes</taxon>
        <taxon>Micrococcales</taxon>
        <taxon>Dermatophilaceae</taxon>
        <taxon>Mobilicoccus</taxon>
    </lineage>
</organism>
<accession>A0ABQ6IX62</accession>
<sequence>MTTTALHPTPPAAASIGRLTGVELRKLIDTRPLIVALVAACLAAGATGGGSILSSGPAGFGDVTRMALLFVPYFLVGIGAALVTSENTHRTALTTFAIVPRRGRVLLAKAAAMGVLGVVAAVLALAAGTLICSVAPLLGLGPVSWEIDWSAFAVLTAGLVVSALVGWALGMATGSTAITLAVFLVFPMVATAVGSFAPAAAQVLGWLRPDTVYDLAGRIDAAVIGRTATGLLLWLVTPAVIGWMRLTRGEVR</sequence>
<protein>
    <recommendedName>
        <fullName evidence="4">ABC-2 type transport system permease protein</fullName>
    </recommendedName>
</protein>
<evidence type="ECO:0008006" key="4">
    <source>
        <dbReference type="Google" id="ProtNLM"/>
    </source>
</evidence>
<feature type="transmembrane region" description="Helical" evidence="1">
    <location>
        <begin position="66"/>
        <end position="85"/>
    </location>
</feature>
<dbReference type="Proteomes" id="UP001157126">
    <property type="component" value="Unassembled WGS sequence"/>
</dbReference>
<feature type="transmembrane region" description="Helical" evidence="1">
    <location>
        <begin position="33"/>
        <end position="54"/>
    </location>
</feature>
<dbReference type="RefSeq" id="WP_284305382.1">
    <property type="nucleotide sequence ID" value="NZ_BSUO01000001.1"/>
</dbReference>
<gene>
    <name evidence="2" type="ORF">GCM10025883_39380</name>
</gene>
<evidence type="ECO:0000313" key="3">
    <source>
        <dbReference type="Proteomes" id="UP001157126"/>
    </source>
</evidence>
<keyword evidence="1" id="KW-0812">Transmembrane</keyword>
<name>A0ABQ6IX62_9MICO</name>
<keyword evidence="3" id="KW-1185">Reference proteome</keyword>